<organism evidence="1">
    <name type="scientific">Phage sp. ctrsQ3</name>
    <dbReference type="NCBI Taxonomy" id="2826752"/>
    <lineage>
        <taxon>Viruses</taxon>
    </lineage>
</organism>
<name>A0A8S5MGA4_9VIRU</name>
<proteinExistence type="predicted"/>
<sequence>MRTLSIHTGSSAYWQFVLQVLKGRRCVHETPILEKLL</sequence>
<reference evidence="1" key="1">
    <citation type="journal article" date="2021" name="Proc. Natl. Acad. Sci. U.S.A.">
        <title>A Catalog of Tens of Thousands of Viruses from Human Metagenomes Reveals Hidden Associations with Chronic Diseases.</title>
        <authorList>
            <person name="Tisza M.J."/>
            <person name="Buck C.B."/>
        </authorList>
    </citation>
    <scope>NUCLEOTIDE SEQUENCE</scope>
    <source>
        <strain evidence="1">CtrsQ3</strain>
    </source>
</reference>
<dbReference type="EMBL" id="BK014897">
    <property type="protein sequence ID" value="DAD81228.1"/>
    <property type="molecule type" value="Genomic_DNA"/>
</dbReference>
<evidence type="ECO:0000313" key="1">
    <source>
        <dbReference type="EMBL" id="DAD81228.1"/>
    </source>
</evidence>
<protein>
    <submittedName>
        <fullName evidence="1">Uncharacterized protein</fullName>
    </submittedName>
</protein>
<accession>A0A8S5MGA4</accession>